<accession>A0A0V1FN50</accession>
<comment type="caution">
    <text evidence="1">The sequence shown here is derived from an EMBL/GenBank/DDBJ whole genome shotgun (WGS) entry which is preliminary data.</text>
</comment>
<evidence type="ECO:0000313" key="2">
    <source>
        <dbReference type="Proteomes" id="UP000054995"/>
    </source>
</evidence>
<dbReference type="EMBL" id="JYDT01000055">
    <property type="protein sequence ID" value="KRY87450.1"/>
    <property type="molecule type" value="Genomic_DNA"/>
</dbReference>
<dbReference type="Proteomes" id="UP000054995">
    <property type="component" value="Unassembled WGS sequence"/>
</dbReference>
<organism evidence="1 2">
    <name type="scientific">Trichinella pseudospiralis</name>
    <name type="common">Parasitic roundworm</name>
    <dbReference type="NCBI Taxonomy" id="6337"/>
    <lineage>
        <taxon>Eukaryota</taxon>
        <taxon>Metazoa</taxon>
        <taxon>Ecdysozoa</taxon>
        <taxon>Nematoda</taxon>
        <taxon>Enoplea</taxon>
        <taxon>Dorylaimia</taxon>
        <taxon>Trichinellida</taxon>
        <taxon>Trichinellidae</taxon>
        <taxon>Trichinella</taxon>
    </lineage>
</organism>
<name>A0A0V1FN50_TRIPS</name>
<reference evidence="1 2" key="1">
    <citation type="submission" date="2015-01" db="EMBL/GenBank/DDBJ databases">
        <title>Evolution of Trichinella species and genotypes.</title>
        <authorList>
            <person name="Korhonen P.K."/>
            <person name="Edoardo P."/>
            <person name="Giuseppe L.R."/>
            <person name="Gasser R.B."/>
        </authorList>
    </citation>
    <scope>NUCLEOTIDE SEQUENCE [LARGE SCALE GENOMIC DNA]</scope>
    <source>
        <strain evidence="1">ISS470</strain>
    </source>
</reference>
<protein>
    <submittedName>
        <fullName evidence="1">Uncharacterized protein</fullName>
    </submittedName>
</protein>
<keyword evidence="2" id="KW-1185">Reference proteome</keyword>
<sequence length="148" mass="16906">MRAQAKKEERSKSSCFFNKNFKLRSIKTLLFLLFPHFPKCWSNEEEEQEDELIRDARCGAQKIDTAYSWTKSITSHIASHSPAGSLSLFSVRLGKAMEAEQKKNQKKKIHDRRSNGTVFGSRLSRSINANLKTNKQTSCLPNSGIREI</sequence>
<gene>
    <name evidence="1" type="ORF">T4D_3883</name>
</gene>
<dbReference type="AlphaFoldDB" id="A0A0V1FN50"/>
<evidence type="ECO:0000313" key="1">
    <source>
        <dbReference type="EMBL" id="KRY87450.1"/>
    </source>
</evidence>
<proteinExistence type="predicted"/>